<dbReference type="GO" id="GO:1990351">
    <property type="term" value="C:transporter complex"/>
    <property type="evidence" value="ECO:0007669"/>
    <property type="project" value="TreeGrafter"/>
</dbReference>
<gene>
    <name evidence="2" type="ORF">BH720_10115</name>
</gene>
<dbReference type="PANTHER" id="PTHR30189">
    <property type="entry name" value="LPS-ASSEMBLY PROTEIN"/>
    <property type="match status" value="1"/>
</dbReference>
<dbReference type="EMBL" id="MJGC01000052">
    <property type="protein sequence ID" value="OEJ75341.1"/>
    <property type="molecule type" value="Genomic_DNA"/>
</dbReference>
<dbReference type="AlphaFoldDB" id="A0A1E5QL59"/>
<accession>A0A1E5QL59</accession>
<dbReference type="PANTHER" id="PTHR30189:SF1">
    <property type="entry name" value="LPS-ASSEMBLY PROTEIN LPTD"/>
    <property type="match status" value="1"/>
</dbReference>
<dbReference type="GO" id="GO:0009279">
    <property type="term" value="C:cell outer membrane"/>
    <property type="evidence" value="ECO:0007669"/>
    <property type="project" value="TreeGrafter"/>
</dbReference>
<name>A0A1E5QL59_9CYAN</name>
<evidence type="ECO:0000256" key="1">
    <source>
        <dbReference type="SAM" id="MobiDB-lite"/>
    </source>
</evidence>
<organism evidence="2">
    <name type="scientific">Desertifilum tharense IPPAS B-1220</name>
    <dbReference type="NCBI Taxonomy" id="1781255"/>
    <lineage>
        <taxon>Bacteria</taxon>
        <taxon>Bacillati</taxon>
        <taxon>Cyanobacteriota</taxon>
        <taxon>Cyanophyceae</taxon>
        <taxon>Desertifilales</taxon>
        <taxon>Desertifilaceae</taxon>
        <taxon>Desertifilum</taxon>
    </lineage>
</organism>
<reference evidence="2" key="1">
    <citation type="submission" date="2016-09" db="EMBL/GenBank/DDBJ databases">
        <title>Draft genome of thermotolerant cyanobacterium Desertifilum sp. strain IPPAS B-1220.</title>
        <authorList>
            <person name="Sinetova M.A."/>
            <person name="Bolakhan K."/>
            <person name="Zayadan B.K."/>
            <person name="Mironov K.S."/>
            <person name="Ustinova V."/>
            <person name="Kupriyanova E.V."/>
            <person name="Sidorov R.A."/>
            <person name="Skrypnik A.N."/>
            <person name="Gogoleva N.E."/>
            <person name="Gogolev Y.V."/>
            <person name="Los D.A."/>
        </authorList>
    </citation>
    <scope>NUCLEOTIDE SEQUENCE [LARGE SCALE GENOMIC DNA]</scope>
    <source>
        <strain evidence="2">IPPAS B-1220</strain>
    </source>
</reference>
<dbReference type="InterPro" id="IPR022244">
    <property type="entry name" value="DUF3769"/>
</dbReference>
<dbReference type="Pfam" id="PF12600">
    <property type="entry name" value="DUF3769"/>
    <property type="match status" value="1"/>
</dbReference>
<evidence type="ECO:0008006" key="3">
    <source>
        <dbReference type="Google" id="ProtNLM"/>
    </source>
</evidence>
<dbReference type="InterPro" id="IPR050218">
    <property type="entry name" value="LptD"/>
</dbReference>
<comment type="caution">
    <text evidence="2">The sequence shown here is derived from an EMBL/GenBank/DDBJ whole genome shotgun (WGS) entry which is preliminary data.</text>
</comment>
<sequence>MSASDAAPLQATFTQLATEIPSPLESFNSGQPDPASEVQEAIAIAPVPSPPERFDNPQNLSDRPAALLGEPLAISTQSHSPWDGAPESEIVFEPISAEIFKQPVAQTSEPPPGEVLEIPETAPPGEVLEIPEAAPPAPIPSETPPVPPLPTGTGGIIELIADRQEFDEQRQVFTAQGNVLMRFRGAELRSEDLQVNLVTRLAVAEGNVSLISGEQVLFGSRFEYNFVQETGTIQQARGQIFIPTAGTDFALPAPESPTTPIPRGTASDIILANQPPQRVTAAEGITIGGGGGALLPQPRGTVRRVRFEAERVNFYPEGWTAANVRITNDPFSPPELEVRAERATLTRVSPLRDEVVATRPRVVFDQRLSLPILRDRVVIDRTERDPAIARLGFDDADRGGLFVERTFEPLATRRTQLRITPQLLLQQAVRNGFNFADPSSYGLRASLTSDLGPNTQLRGALNFNSLDFSRNDILRANLRLTQAIGDHALTTEYAYRERFFNGSLGYQRVQNSFGTVLTSPVYRLGNTGINLNYQAGAQYVRARTDRRDLIESPFVGEDDVSLGRFQASATLSRNFTLWRGQGLPATPTEGLRYTPIPVVPYLQLVTAAIGTTNAYSNGDRQSSLTGTIGLRGQFGNFSRPWFDYTGFGLLYSQTALNGESPFKFDRLVDVRVLTAELTQQIYGPFRVGLRTSINLDNGDRISTDVSVEYSRRTYGLILRYNPQLGLAAFNIRISDFNWTGGNEPFTGSGVRPVEGGVIRPN</sequence>
<proteinExistence type="predicted"/>
<feature type="region of interest" description="Disordered" evidence="1">
    <location>
        <begin position="1"/>
        <end position="39"/>
    </location>
</feature>
<evidence type="ECO:0000313" key="2">
    <source>
        <dbReference type="EMBL" id="OEJ75341.1"/>
    </source>
</evidence>
<protein>
    <recommendedName>
        <fullName evidence="3">Organic solvent tolerance protein OstA</fullName>
    </recommendedName>
</protein>
<dbReference type="STRING" id="1781255.BH720_10115"/>